<gene>
    <name evidence="3" type="ORF">SAMN04489759_108145</name>
</gene>
<dbReference type="PANTHER" id="PTHR43581">
    <property type="entry name" value="ATP/GTP PHOSPHATASE"/>
    <property type="match status" value="1"/>
</dbReference>
<evidence type="ECO:0000313" key="3">
    <source>
        <dbReference type="EMBL" id="SDG52135.1"/>
    </source>
</evidence>
<dbReference type="RefSeq" id="WP_093743356.1">
    <property type="nucleotide sequence ID" value="NZ_FNBP01000008.1"/>
</dbReference>
<dbReference type="OrthoDB" id="3322489at2"/>
<protein>
    <submittedName>
        <fullName evidence="3">AAA domain-containing protein</fullName>
    </submittedName>
</protein>
<dbReference type="SUPFAM" id="SSF52540">
    <property type="entry name" value="P-loop containing nucleoside triphosphate hydrolases"/>
    <property type="match status" value="1"/>
</dbReference>
<proteinExistence type="predicted"/>
<dbReference type="CDD" id="cd00267">
    <property type="entry name" value="ABC_ATPase"/>
    <property type="match status" value="1"/>
</dbReference>
<dbReference type="InterPro" id="IPR051396">
    <property type="entry name" value="Bact_Antivir_Def_Nuclease"/>
</dbReference>
<dbReference type="STRING" id="218672.SAMN04489759_108145"/>
<feature type="domain" description="Endonuclease GajA/Old nuclease/RecF-like AAA" evidence="2">
    <location>
        <begin position="1"/>
        <end position="54"/>
    </location>
</feature>
<evidence type="ECO:0000256" key="1">
    <source>
        <dbReference type="SAM" id="Coils"/>
    </source>
</evidence>
<reference evidence="4" key="1">
    <citation type="submission" date="2016-10" db="EMBL/GenBank/DDBJ databases">
        <authorList>
            <person name="Varghese N."/>
            <person name="Submissions S."/>
        </authorList>
    </citation>
    <scope>NUCLEOTIDE SEQUENCE [LARGE SCALE GENOMIC DNA]</scope>
    <source>
        <strain evidence="4">DSM 16477</strain>
    </source>
</reference>
<keyword evidence="4" id="KW-1185">Reference proteome</keyword>
<feature type="coiled-coil region" evidence="1">
    <location>
        <begin position="199"/>
        <end position="226"/>
    </location>
</feature>
<feature type="domain" description="Endonuclease GajA/Old nuclease/RecF-like AAA" evidence="2">
    <location>
        <begin position="342"/>
        <end position="434"/>
    </location>
</feature>
<accession>A0A1G7UX05</accession>
<dbReference type="Gene3D" id="3.40.50.300">
    <property type="entry name" value="P-loop containing nucleotide triphosphate hydrolases"/>
    <property type="match status" value="1"/>
</dbReference>
<organism evidence="3 4">
    <name type="scientific">Sulfitobacter delicatus</name>
    <dbReference type="NCBI Taxonomy" id="218672"/>
    <lineage>
        <taxon>Bacteria</taxon>
        <taxon>Pseudomonadati</taxon>
        <taxon>Pseudomonadota</taxon>
        <taxon>Alphaproteobacteria</taxon>
        <taxon>Rhodobacterales</taxon>
        <taxon>Roseobacteraceae</taxon>
        <taxon>Sulfitobacter</taxon>
    </lineage>
</organism>
<evidence type="ECO:0000259" key="2">
    <source>
        <dbReference type="Pfam" id="PF13175"/>
    </source>
</evidence>
<dbReference type="AlphaFoldDB" id="A0A1G7UX05"/>
<keyword evidence="1" id="KW-0175">Coiled coil</keyword>
<dbReference type="InterPro" id="IPR027417">
    <property type="entry name" value="P-loop_NTPase"/>
</dbReference>
<sequence length="672" mass="74902">MRLSKVRIQNYRSIIDTEEFEVENGKTILVGPNEAGKSAVLQALQQINPPAGVKQFDSLRDYPRRNFNDITTGKVDPSNTTVVEAEFSLEDDGDIVPSEWGCCSYTYGRNLDNSGWHRLNGAPSRPTLGSIQKDLTRLCAHLDEQQAATPEGATPTARLSNELAEITSKLSEGVFLTSEQASELKAWLTKATPTVDEDNEKEEDRLDRLTDIIDFVEKRKEILSELSSRRPLFVLFNNYFRVRPNIHLRHLARRLETGVLDDDQYDYGNSCLLKLLGFTAKELADLGDANEPPAGDAAAMQAYRDQLDKRQYQLNAAEVRLTEEIRKVWVPDKSKGEADNLRLKVDGQYLKVVVQDDLGVEIELDQRSEGFQWLVSFFVVFFAEAQDEHENAILLLDEPGVSLHALKQKEFRSTISRLSTDNQTIYTTHSPFLVGPNELDLVRVVEMKDRKIGTKVHTSITANDPAALLPLQEALGYELAQSLFTQKKNFILEGLTDYWYLESVSGLFGAAGEAALDPKIALVPANTAGKVAYFATILHAQDLKVAALLDADSAGDNAAKQEVLVHTLGSKRILRTSDYITSEVAKSEIEDLLRETLVAVGAGEGWDVTAEAATQKTRPIVDVFAGKFDDFSKYKLAKAFIRWSRDHGFEELTTGEKENWGKLITAINSALK</sequence>
<name>A0A1G7UX05_9RHOB</name>
<dbReference type="EMBL" id="FNBP01000008">
    <property type="protein sequence ID" value="SDG52135.1"/>
    <property type="molecule type" value="Genomic_DNA"/>
</dbReference>
<dbReference type="Pfam" id="PF13175">
    <property type="entry name" value="AAA_15"/>
    <property type="match status" value="2"/>
</dbReference>
<dbReference type="InterPro" id="IPR041685">
    <property type="entry name" value="AAA_GajA/Old/RecF-like"/>
</dbReference>
<dbReference type="PANTHER" id="PTHR43581:SF3">
    <property type="entry name" value="AAA+ ATPASE DOMAIN-CONTAINING PROTEIN"/>
    <property type="match status" value="1"/>
</dbReference>
<evidence type="ECO:0000313" key="4">
    <source>
        <dbReference type="Proteomes" id="UP000199399"/>
    </source>
</evidence>
<dbReference type="Proteomes" id="UP000199399">
    <property type="component" value="Unassembled WGS sequence"/>
</dbReference>